<evidence type="ECO:0000313" key="2">
    <source>
        <dbReference type="EMBL" id="KKB11829.1"/>
    </source>
</evidence>
<accession>A0A0F5FSH4</accession>
<reference evidence="2 3" key="1">
    <citation type="submission" date="2015-03" db="EMBL/GenBank/DDBJ databases">
        <authorList>
            <person name="Hassan Y.I."/>
            <person name="Lepp D."/>
            <person name="Li X.-Z."/>
            <person name="Zhou T."/>
        </authorList>
    </citation>
    <scope>NUCLEOTIDE SEQUENCE [LARGE SCALE GENOMIC DNA]</scope>
    <source>
        <strain evidence="2 3">BD-c194</strain>
    </source>
</reference>
<keyword evidence="3" id="KW-1185">Reference proteome</keyword>
<dbReference type="SUPFAM" id="SSF46689">
    <property type="entry name" value="Homeodomain-like"/>
    <property type="match status" value="1"/>
</dbReference>
<name>A0A0F5FSH4_9HYPH</name>
<comment type="caution">
    <text evidence="2">The sequence shown here is derived from an EMBL/GenBank/DDBJ whole genome shotgun (WGS) entry which is preliminary data.</text>
</comment>
<dbReference type="GO" id="GO:0043565">
    <property type="term" value="F:sequence-specific DNA binding"/>
    <property type="evidence" value="ECO:0007669"/>
    <property type="project" value="InterPro"/>
</dbReference>
<dbReference type="AlphaFoldDB" id="A0A0F5FSH4"/>
<dbReference type="Proteomes" id="UP000033632">
    <property type="component" value="Unassembled WGS sequence"/>
</dbReference>
<dbReference type="InterPro" id="IPR002197">
    <property type="entry name" value="HTH_Fis"/>
</dbReference>
<evidence type="ECO:0000259" key="1">
    <source>
        <dbReference type="Pfam" id="PF02954"/>
    </source>
</evidence>
<gene>
    <name evidence="2" type="ORF">VE25_10690</name>
</gene>
<feature type="domain" description="DNA binding HTH" evidence="1">
    <location>
        <begin position="20"/>
        <end position="57"/>
    </location>
</feature>
<sequence length="76" mass="8272">MYDFNPRPAATAQLVGMPAAEVERDLILATLRQTEGNRTHAAGVLQISVRTLRNKLAIYTEQGFDVPAPGLVDNAH</sequence>
<evidence type="ECO:0000313" key="3">
    <source>
        <dbReference type="Proteomes" id="UP000033632"/>
    </source>
</evidence>
<dbReference type="EMBL" id="JZEX01000107">
    <property type="protein sequence ID" value="KKB11829.1"/>
    <property type="molecule type" value="Genomic_DNA"/>
</dbReference>
<dbReference type="InterPro" id="IPR009057">
    <property type="entry name" value="Homeodomain-like_sf"/>
</dbReference>
<organism evidence="2 3">
    <name type="scientific">Devosia geojensis</name>
    <dbReference type="NCBI Taxonomy" id="443610"/>
    <lineage>
        <taxon>Bacteria</taxon>
        <taxon>Pseudomonadati</taxon>
        <taxon>Pseudomonadota</taxon>
        <taxon>Alphaproteobacteria</taxon>
        <taxon>Hyphomicrobiales</taxon>
        <taxon>Devosiaceae</taxon>
        <taxon>Devosia</taxon>
    </lineage>
</organism>
<protein>
    <submittedName>
        <fullName evidence="2">Transcriptional regulator</fullName>
    </submittedName>
</protein>
<dbReference type="Gene3D" id="1.10.10.60">
    <property type="entry name" value="Homeodomain-like"/>
    <property type="match status" value="1"/>
</dbReference>
<proteinExistence type="predicted"/>
<dbReference type="Pfam" id="PF02954">
    <property type="entry name" value="HTH_8"/>
    <property type="match status" value="1"/>
</dbReference>
<dbReference type="STRING" id="443610.VE25_10690"/>
<dbReference type="OrthoDB" id="5624883at2"/>
<dbReference type="RefSeq" id="WP_046108613.1">
    <property type="nucleotide sequence ID" value="NZ_JZEX01000107.1"/>
</dbReference>
<dbReference type="PRINTS" id="PR01590">
    <property type="entry name" value="HTHFIS"/>
</dbReference>
<dbReference type="PATRIC" id="fig|443610.3.peg.341"/>